<dbReference type="Pfam" id="PF08903">
    <property type="entry name" value="DUF1846"/>
    <property type="match status" value="1"/>
</dbReference>
<feature type="domain" description="DUF1846" evidence="3">
    <location>
        <begin position="344"/>
        <end position="494"/>
    </location>
</feature>
<feature type="domain" description="DUF1846" evidence="2">
    <location>
        <begin position="6"/>
        <end position="337"/>
    </location>
</feature>
<dbReference type="NCBIfam" id="NF010184">
    <property type="entry name" value="PRK13663.1"/>
    <property type="match status" value="1"/>
</dbReference>
<comment type="caution">
    <text evidence="4">The sequence shown here is derived from an EMBL/GenBank/DDBJ whole genome shotgun (WGS) entry which is preliminary data.</text>
</comment>
<proteinExistence type="inferred from homology"/>
<dbReference type="InterPro" id="IPR014999">
    <property type="entry name" value="DUF1846"/>
</dbReference>
<dbReference type="Gene3D" id="3.10.630.10">
    <property type="entry name" value="dip2346 domain like"/>
    <property type="match status" value="1"/>
</dbReference>
<dbReference type="EMBL" id="DVGD01000162">
    <property type="protein sequence ID" value="HIR09797.1"/>
    <property type="molecule type" value="Genomic_DNA"/>
</dbReference>
<dbReference type="PIRSF" id="PIRSF033132">
    <property type="entry name" value="DUF1846"/>
    <property type="match status" value="1"/>
</dbReference>
<organism evidence="4 5">
    <name type="scientific">Candidatus Avoscillospira stercoripullorum</name>
    <dbReference type="NCBI Taxonomy" id="2840709"/>
    <lineage>
        <taxon>Bacteria</taxon>
        <taxon>Bacillati</taxon>
        <taxon>Bacillota</taxon>
        <taxon>Clostridia</taxon>
        <taxon>Eubacteriales</taxon>
        <taxon>Oscillospiraceae</taxon>
        <taxon>Oscillospiraceae incertae sedis</taxon>
        <taxon>Candidatus Avoscillospira</taxon>
    </lineage>
</organism>
<evidence type="ECO:0000259" key="2">
    <source>
        <dbReference type="Pfam" id="PF08903"/>
    </source>
</evidence>
<dbReference type="Gene3D" id="1.20.1570.10">
    <property type="entry name" value="dip2346 domain like"/>
    <property type="match status" value="1"/>
</dbReference>
<dbReference type="InterPro" id="IPR048496">
    <property type="entry name" value="DUF1846_N"/>
</dbReference>
<evidence type="ECO:0000313" key="5">
    <source>
        <dbReference type="Proteomes" id="UP000824258"/>
    </source>
</evidence>
<dbReference type="Proteomes" id="UP000824258">
    <property type="component" value="Unassembled WGS sequence"/>
</dbReference>
<sequence length="497" mass="55465">MTVQKIGFDNDKYLKLQTERILSRVEQFGGKLYLEFGGKLFDDYHASRVLPGFQPDSKMRMLLKLRDQAELVVAISADDIEKNKRRGDLGITYDLDVMRLIDSFREYGLYVGSVVLTRFRGQHAAEIFQHKLEAMGVRVYRHYPIDDYPSNIPLIVSDDGFGKNDYIETTRPIVVITAPGPGSGKMATCLSQLYHEHRRGNRAGYAKYETFPVWNLPLKHPVNLAYEAATVDLDDVNMIDPFHLEAYGETTVNYNRDIEIFPVLEAMFRKIYGTCPYKSPTDMGVNMAGFAIVDDEACREASKQEIIRRYFATACAVKKGLAAPAQLHKIEVLMQSLDLTPELRRTVPAARAVAERTGEPAMAIELSDGKVITGKTSALMGASCAAMLNALKYLAGIADQVDLISPTVLAPIQHLKVEHLGNRNPRLHTDEMLIALSMCAVTNPTAELAMEALSSLRGAEVHSTVILSSVDENVFKKLGAHVTFEPVYESQRLYHKS</sequence>
<dbReference type="Gene3D" id="3.40.140.40">
    <property type="entry name" value="Domain of unknown function (DUF1846), C-terminal subdomain"/>
    <property type="match status" value="1"/>
</dbReference>
<gene>
    <name evidence="4" type="ORF">IAA70_05275</name>
</gene>
<accession>A0A9D1A8K6</accession>
<dbReference type="Pfam" id="PF20921">
    <property type="entry name" value="DUF1846_C"/>
    <property type="match status" value="1"/>
</dbReference>
<evidence type="ECO:0000256" key="1">
    <source>
        <dbReference type="HAMAP-Rule" id="MF_01567"/>
    </source>
</evidence>
<name>A0A9D1A8K6_9FIRM</name>
<dbReference type="HAMAP" id="MF_01567">
    <property type="entry name" value="UPF0371"/>
    <property type="match status" value="1"/>
</dbReference>
<dbReference type="InterPro" id="IPR048441">
    <property type="entry name" value="DUF1846_C"/>
</dbReference>
<protein>
    <recommendedName>
        <fullName evidence="1">UPF0371 protein IAA70_05275</fullName>
    </recommendedName>
</protein>
<reference evidence="4" key="2">
    <citation type="journal article" date="2021" name="PeerJ">
        <title>Extensive microbial diversity within the chicken gut microbiome revealed by metagenomics and culture.</title>
        <authorList>
            <person name="Gilroy R."/>
            <person name="Ravi A."/>
            <person name="Getino M."/>
            <person name="Pursley I."/>
            <person name="Horton D.L."/>
            <person name="Alikhan N.F."/>
            <person name="Baker D."/>
            <person name="Gharbi K."/>
            <person name="Hall N."/>
            <person name="Watson M."/>
            <person name="Adriaenssens E.M."/>
            <person name="Foster-Nyarko E."/>
            <person name="Jarju S."/>
            <person name="Secka A."/>
            <person name="Antonio M."/>
            <person name="Oren A."/>
            <person name="Chaudhuri R.R."/>
            <person name="La Ragione R."/>
            <person name="Hildebrand F."/>
            <person name="Pallen M.J."/>
        </authorList>
    </citation>
    <scope>NUCLEOTIDE SEQUENCE</scope>
    <source>
        <strain evidence="4">ChiHjej9B8-7071</strain>
    </source>
</reference>
<comment type="similarity">
    <text evidence="1">Belongs to the UPF0371 family.</text>
</comment>
<evidence type="ECO:0000313" key="4">
    <source>
        <dbReference type="EMBL" id="HIR09797.1"/>
    </source>
</evidence>
<evidence type="ECO:0000259" key="3">
    <source>
        <dbReference type="Pfam" id="PF20921"/>
    </source>
</evidence>
<reference evidence="4" key="1">
    <citation type="submission" date="2020-10" db="EMBL/GenBank/DDBJ databases">
        <authorList>
            <person name="Gilroy R."/>
        </authorList>
    </citation>
    <scope>NUCLEOTIDE SEQUENCE</scope>
    <source>
        <strain evidence="4">ChiHjej9B8-7071</strain>
    </source>
</reference>
<dbReference type="AlphaFoldDB" id="A0A9D1A8K6"/>